<dbReference type="InterPro" id="IPR001471">
    <property type="entry name" value="AP2/ERF_dom"/>
</dbReference>
<comment type="caution">
    <text evidence="8">The sequence shown here is derived from an EMBL/GenBank/DDBJ whole genome shotgun (WGS) entry which is preliminary data.</text>
</comment>
<dbReference type="SMART" id="SM00380">
    <property type="entry name" value="AP2"/>
    <property type="match status" value="1"/>
</dbReference>
<reference evidence="8" key="1">
    <citation type="submission" date="2023-05" db="EMBL/GenBank/DDBJ databases">
        <title>Nepenthes gracilis genome sequencing.</title>
        <authorList>
            <person name="Fukushima K."/>
        </authorList>
    </citation>
    <scope>NUCLEOTIDE SEQUENCE</scope>
    <source>
        <strain evidence="8">SING2019-196</strain>
    </source>
</reference>
<evidence type="ECO:0000256" key="1">
    <source>
        <dbReference type="ARBA" id="ARBA00004123"/>
    </source>
</evidence>
<dbReference type="Pfam" id="PF00847">
    <property type="entry name" value="AP2"/>
    <property type="match status" value="1"/>
</dbReference>
<accession>A0AAD3TCY1</accession>
<dbReference type="PROSITE" id="PS51032">
    <property type="entry name" value="AP2_ERF"/>
    <property type="match status" value="1"/>
</dbReference>
<evidence type="ECO:0000256" key="2">
    <source>
        <dbReference type="ARBA" id="ARBA00022745"/>
    </source>
</evidence>
<dbReference type="EMBL" id="BSYO01000032">
    <property type="protein sequence ID" value="GMH26949.1"/>
    <property type="molecule type" value="Genomic_DNA"/>
</dbReference>
<dbReference type="InterPro" id="IPR036955">
    <property type="entry name" value="AP2/ERF_dom_sf"/>
</dbReference>
<dbReference type="AlphaFoldDB" id="A0AAD3TCY1"/>
<dbReference type="CDD" id="cd00018">
    <property type="entry name" value="AP2"/>
    <property type="match status" value="1"/>
</dbReference>
<keyword evidence="4" id="KW-0238">DNA-binding</keyword>
<dbReference type="GO" id="GO:0009873">
    <property type="term" value="P:ethylene-activated signaling pathway"/>
    <property type="evidence" value="ECO:0007669"/>
    <property type="project" value="UniProtKB-KW"/>
</dbReference>
<evidence type="ECO:0000256" key="3">
    <source>
        <dbReference type="ARBA" id="ARBA00023015"/>
    </source>
</evidence>
<dbReference type="PANTHER" id="PTHR31677:SF228">
    <property type="entry name" value="ETHYLENE-RESPONSIVE TRANSCRIPTION FACTOR 10-RELATED"/>
    <property type="match status" value="1"/>
</dbReference>
<evidence type="ECO:0000256" key="5">
    <source>
        <dbReference type="ARBA" id="ARBA00023163"/>
    </source>
</evidence>
<evidence type="ECO:0000256" key="4">
    <source>
        <dbReference type="ARBA" id="ARBA00023125"/>
    </source>
</evidence>
<dbReference type="GO" id="GO:0003677">
    <property type="term" value="F:DNA binding"/>
    <property type="evidence" value="ECO:0007669"/>
    <property type="project" value="UniProtKB-KW"/>
</dbReference>
<gene>
    <name evidence="8" type="ORF">Nepgr_028792</name>
</gene>
<dbReference type="Proteomes" id="UP001279734">
    <property type="component" value="Unassembled WGS sequence"/>
</dbReference>
<dbReference type="PANTHER" id="PTHR31677">
    <property type="entry name" value="AP2 DOMAIN CLASS TRANSCRIPTION FACTOR"/>
    <property type="match status" value="1"/>
</dbReference>
<keyword evidence="9" id="KW-1185">Reference proteome</keyword>
<protein>
    <recommendedName>
        <fullName evidence="7">AP2/ERF domain-containing protein</fullName>
    </recommendedName>
</protein>
<proteinExistence type="predicted"/>
<dbReference type="PRINTS" id="PR00367">
    <property type="entry name" value="ETHRSPELEMNT"/>
</dbReference>
<evidence type="ECO:0000313" key="9">
    <source>
        <dbReference type="Proteomes" id="UP001279734"/>
    </source>
</evidence>
<keyword evidence="3" id="KW-0805">Transcription regulation</keyword>
<keyword evidence="6" id="KW-0539">Nucleus</keyword>
<dbReference type="InterPro" id="IPR016177">
    <property type="entry name" value="DNA-bd_dom_sf"/>
</dbReference>
<keyword evidence="2" id="KW-0936">Ethylene signaling pathway</keyword>
<feature type="domain" description="AP2/ERF" evidence="7">
    <location>
        <begin position="19"/>
        <end position="76"/>
    </location>
</feature>
<evidence type="ECO:0000259" key="7">
    <source>
        <dbReference type="PROSITE" id="PS51032"/>
    </source>
</evidence>
<evidence type="ECO:0000256" key="6">
    <source>
        <dbReference type="ARBA" id="ARBA00023242"/>
    </source>
</evidence>
<dbReference type="Gene3D" id="3.30.730.10">
    <property type="entry name" value="AP2/ERF domain"/>
    <property type="match status" value="1"/>
</dbReference>
<name>A0AAD3TCY1_NEPGR</name>
<evidence type="ECO:0000313" key="8">
    <source>
        <dbReference type="EMBL" id="GMH26949.1"/>
    </source>
</evidence>
<keyword evidence="5" id="KW-0804">Transcription</keyword>
<sequence length="269" mass="29242">MVPKDKTGAGGGANVKNVHFRGVRRRPWGRYAAEIRDPTKKSRVWLGTFDTAEAAAQAYDAAAREFHGAKAKTNFLFPSETLQDKNTNGNCARLNIDVTRNNRSPSESSTVESSSREKFSSPALIVDSSPLDVSVDSGFCCGGSDGGVGFSVSFPFQHHHQVCVLPSPAVREVLAGLPPAVKQFLHLHAIARPGTTIHHHHLYHLPDPQHKNHPMLKFHLSEDGFRAPAAGGVHSDSDSSSVVDFNRDLLTSNRVLDFDLNELPPPDLA</sequence>
<dbReference type="FunFam" id="3.30.730.10:FF:000001">
    <property type="entry name" value="Ethylene-responsive transcription factor 2"/>
    <property type="match status" value="1"/>
</dbReference>
<dbReference type="GO" id="GO:0005634">
    <property type="term" value="C:nucleus"/>
    <property type="evidence" value="ECO:0007669"/>
    <property type="project" value="UniProtKB-SubCell"/>
</dbReference>
<dbReference type="SUPFAM" id="SSF54171">
    <property type="entry name" value="DNA-binding domain"/>
    <property type="match status" value="1"/>
</dbReference>
<organism evidence="8 9">
    <name type="scientific">Nepenthes gracilis</name>
    <name type="common">Slender pitcher plant</name>
    <dbReference type="NCBI Taxonomy" id="150966"/>
    <lineage>
        <taxon>Eukaryota</taxon>
        <taxon>Viridiplantae</taxon>
        <taxon>Streptophyta</taxon>
        <taxon>Embryophyta</taxon>
        <taxon>Tracheophyta</taxon>
        <taxon>Spermatophyta</taxon>
        <taxon>Magnoliopsida</taxon>
        <taxon>eudicotyledons</taxon>
        <taxon>Gunneridae</taxon>
        <taxon>Pentapetalae</taxon>
        <taxon>Caryophyllales</taxon>
        <taxon>Nepenthaceae</taxon>
        <taxon>Nepenthes</taxon>
    </lineage>
</organism>
<comment type="subcellular location">
    <subcellularLocation>
        <location evidence="1">Nucleus</location>
    </subcellularLocation>
</comment>
<dbReference type="GO" id="GO:0003700">
    <property type="term" value="F:DNA-binding transcription factor activity"/>
    <property type="evidence" value="ECO:0007669"/>
    <property type="project" value="InterPro"/>
</dbReference>